<name>A0A3N4HYZ7_ASCIM</name>
<proteinExistence type="predicted"/>
<dbReference type="Proteomes" id="UP000275078">
    <property type="component" value="Unassembled WGS sequence"/>
</dbReference>
<sequence>MEKYGKPYVYHTVDRFIRLTETRRLTGSRNPSGSENATLPPAGYEYFKLADEQDCGASHWQNQHSYYDMRAASDAKQFNGNVGFKPGEDTGSAHVYTDVEATGESRQINGNIGDDFPEDFWN</sequence>
<organism evidence="1 2">
    <name type="scientific">Ascobolus immersus RN42</name>
    <dbReference type="NCBI Taxonomy" id="1160509"/>
    <lineage>
        <taxon>Eukaryota</taxon>
        <taxon>Fungi</taxon>
        <taxon>Dikarya</taxon>
        <taxon>Ascomycota</taxon>
        <taxon>Pezizomycotina</taxon>
        <taxon>Pezizomycetes</taxon>
        <taxon>Pezizales</taxon>
        <taxon>Ascobolaceae</taxon>
        <taxon>Ascobolus</taxon>
    </lineage>
</organism>
<evidence type="ECO:0000313" key="2">
    <source>
        <dbReference type="Proteomes" id="UP000275078"/>
    </source>
</evidence>
<protein>
    <submittedName>
        <fullName evidence="1">Uncharacterized protein</fullName>
    </submittedName>
</protein>
<accession>A0A3N4HYZ7</accession>
<dbReference type="OrthoDB" id="3562540at2759"/>
<evidence type="ECO:0000313" key="1">
    <source>
        <dbReference type="EMBL" id="RPA77698.1"/>
    </source>
</evidence>
<dbReference type="AlphaFoldDB" id="A0A3N4HYZ7"/>
<keyword evidence="2" id="KW-1185">Reference proteome</keyword>
<reference evidence="1 2" key="1">
    <citation type="journal article" date="2018" name="Nat. Ecol. Evol.">
        <title>Pezizomycetes genomes reveal the molecular basis of ectomycorrhizal truffle lifestyle.</title>
        <authorList>
            <person name="Murat C."/>
            <person name="Payen T."/>
            <person name="Noel B."/>
            <person name="Kuo A."/>
            <person name="Morin E."/>
            <person name="Chen J."/>
            <person name="Kohler A."/>
            <person name="Krizsan K."/>
            <person name="Balestrini R."/>
            <person name="Da Silva C."/>
            <person name="Montanini B."/>
            <person name="Hainaut M."/>
            <person name="Levati E."/>
            <person name="Barry K.W."/>
            <person name="Belfiori B."/>
            <person name="Cichocki N."/>
            <person name="Clum A."/>
            <person name="Dockter R.B."/>
            <person name="Fauchery L."/>
            <person name="Guy J."/>
            <person name="Iotti M."/>
            <person name="Le Tacon F."/>
            <person name="Lindquist E.A."/>
            <person name="Lipzen A."/>
            <person name="Malagnac F."/>
            <person name="Mello A."/>
            <person name="Molinier V."/>
            <person name="Miyauchi S."/>
            <person name="Poulain J."/>
            <person name="Riccioni C."/>
            <person name="Rubini A."/>
            <person name="Sitrit Y."/>
            <person name="Splivallo R."/>
            <person name="Traeger S."/>
            <person name="Wang M."/>
            <person name="Zifcakova L."/>
            <person name="Wipf D."/>
            <person name="Zambonelli A."/>
            <person name="Paolocci F."/>
            <person name="Nowrousian M."/>
            <person name="Ottonello S."/>
            <person name="Baldrian P."/>
            <person name="Spatafora J.W."/>
            <person name="Henrissat B."/>
            <person name="Nagy L.G."/>
            <person name="Aury J.M."/>
            <person name="Wincker P."/>
            <person name="Grigoriev I.V."/>
            <person name="Bonfante P."/>
            <person name="Martin F.M."/>
        </authorList>
    </citation>
    <scope>NUCLEOTIDE SEQUENCE [LARGE SCALE GENOMIC DNA]</scope>
    <source>
        <strain evidence="1 2">RN42</strain>
    </source>
</reference>
<dbReference type="EMBL" id="ML119722">
    <property type="protein sequence ID" value="RPA77698.1"/>
    <property type="molecule type" value="Genomic_DNA"/>
</dbReference>
<gene>
    <name evidence="1" type="ORF">BJ508DRAFT_165199</name>
</gene>